<dbReference type="RefSeq" id="XP_075109607.1">
    <property type="nucleotide sequence ID" value="XM_075253506.1"/>
</dbReference>
<evidence type="ECO:0000313" key="2">
    <source>
        <dbReference type="RefSeq" id="XP_075109607.1"/>
    </source>
</evidence>
<evidence type="ECO:0000313" key="1">
    <source>
        <dbReference type="Proteomes" id="UP000790787"/>
    </source>
</evidence>
<accession>A0AC58UJD7</accession>
<gene>
    <name evidence="2" type="primary">LOC107785350</name>
</gene>
<dbReference type="Proteomes" id="UP000790787">
    <property type="component" value="Chromosome 5"/>
</dbReference>
<keyword evidence="1" id="KW-1185">Reference proteome</keyword>
<reference evidence="1" key="1">
    <citation type="journal article" date="2014" name="Nat. Commun.">
        <title>The tobacco genome sequence and its comparison with those of tomato and potato.</title>
        <authorList>
            <person name="Sierro N."/>
            <person name="Battey J.N."/>
            <person name="Ouadi S."/>
            <person name="Bakaher N."/>
            <person name="Bovet L."/>
            <person name="Willig A."/>
            <person name="Goepfert S."/>
            <person name="Peitsch M.C."/>
            <person name="Ivanov N.V."/>
        </authorList>
    </citation>
    <scope>NUCLEOTIDE SEQUENCE [LARGE SCALE GENOMIC DNA]</scope>
</reference>
<organism evidence="1 2">
    <name type="scientific">Nicotiana tabacum</name>
    <name type="common">Common tobacco</name>
    <dbReference type="NCBI Taxonomy" id="4097"/>
    <lineage>
        <taxon>Eukaryota</taxon>
        <taxon>Viridiplantae</taxon>
        <taxon>Streptophyta</taxon>
        <taxon>Embryophyta</taxon>
        <taxon>Tracheophyta</taxon>
        <taxon>Spermatophyta</taxon>
        <taxon>Magnoliopsida</taxon>
        <taxon>eudicotyledons</taxon>
        <taxon>Gunneridae</taxon>
        <taxon>Pentapetalae</taxon>
        <taxon>asterids</taxon>
        <taxon>lamiids</taxon>
        <taxon>Solanales</taxon>
        <taxon>Solanaceae</taxon>
        <taxon>Nicotianoideae</taxon>
        <taxon>Nicotianeae</taxon>
        <taxon>Nicotiana</taxon>
    </lineage>
</organism>
<name>A0AC58UJD7_TOBAC</name>
<sequence length="249" mass="27300">MTALLSFHTVPSYVLPTKPFPRNNLSTLVPRMSLSSSTSNQQISNKCSLPVDAPLKAILFDIDGTLCDSDPIHYYAFREMLQEIGFNGGAPISEEFFVKNISEQLKPLDGLEDVCKWIEDRGLKRAAVTNAPRANAELIISMLGLADFFELLVIGSECERAKPFPDPYMKALQELGVSPKHAFVFEDSISGIKAGVAAGMPVVGLGLRNPEKLLSKAGATFVIKNFKDSKLWTALEELETEMDAGKMKT</sequence>
<proteinExistence type="predicted"/>
<reference evidence="2" key="2">
    <citation type="submission" date="2025-08" db="UniProtKB">
        <authorList>
            <consortium name="RefSeq"/>
        </authorList>
    </citation>
    <scope>IDENTIFICATION</scope>
    <source>
        <tissue evidence="2">Leaf</tissue>
    </source>
</reference>
<protein>
    <submittedName>
        <fullName evidence="2">Haloacid dehalogenase-like hydrolase domain-containing protein Sgpp isoform X2</fullName>
    </submittedName>
</protein>